<reference evidence="2 3" key="1">
    <citation type="submission" date="2022-10" db="EMBL/GenBank/DDBJ databases">
        <title>Comparative genomic analysis of Cohnella hashimotonis sp. nov., isolated from the International Space Station.</title>
        <authorList>
            <person name="Simpson A."/>
            <person name="Venkateswaran K."/>
        </authorList>
    </citation>
    <scope>NUCLEOTIDE SEQUENCE [LARGE SCALE GENOMIC DNA]</scope>
    <source>
        <strain evidence="2 3">DSM 18997</strain>
    </source>
</reference>
<evidence type="ECO:0000313" key="2">
    <source>
        <dbReference type="EMBL" id="MDG0791343.1"/>
    </source>
</evidence>
<dbReference type="SUPFAM" id="SSF49344">
    <property type="entry name" value="CBD9-like"/>
    <property type="match status" value="1"/>
</dbReference>
<comment type="caution">
    <text evidence="2">The sequence shown here is derived from an EMBL/GenBank/DDBJ whole genome shotgun (WGS) entry which is preliminary data.</text>
</comment>
<organism evidence="2 3">
    <name type="scientific">Cohnella ginsengisoli</name>
    <dbReference type="NCBI Taxonomy" id="425004"/>
    <lineage>
        <taxon>Bacteria</taxon>
        <taxon>Bacillati</taxon>
        <taxon>Bacillota</taxon>
        <taxon>Bacilli</taxon>
        <taxon>Bacillales</taxon>
        <taxon>Paenibacillaceae</taxon>
        <taxon>Cohnella</taxon>
    </lineage>
</organism>
<dbReference type="Pfam" id="PF16011">
    <property type="entry name" value="CBM9_2"/>
    <property type="match status" value="1"/>
</dbReference>
<dbReference type="AlphaFoldDB" id="A0A9X4QM57"/>
<keyword evidence="3" id="KW-1185">Reference proteome</keyword>
<dbReference type="EMBL" id="JAPDHZ010000002">
    <property type="protein sequence ID" value="MDG0791343.1"/>
    <property type="molecule type" value="Genomic_DNA"/>
</dbReference>
<evidence type="ECO:0000259" key="1">
    <source>
        <dbReference type="Pfam" id="PF16011"/>
    </source>
</evidence>
<dbReference type="GO" id="GO:0030246">
    <property type="term" value="F:carbohydrate binding"/>
    <property type="evidence" value="ECO:0007669"/>
    <property type="project" value="InterPro"/>
</dbReference>
<dbReference type="GO" id="GO:0016052">
    <property type="term" value="P:carbohydrate catabolic process"/>
    <property type="evidence" value="ECO:0007669"/>
    <property type="project" value="InterPro"/>
</dbReference>
<name>A0A9X4QM57_9BACL</name>
<protein>
    <submittedName>
        <fullName evidence="2">Carbohydrate-binding family 9-like protein</fullName>
    </submittedName>
</protein>
<sequence length="228" mass="26053">MTFDDERSMALAPRYSIDYLADSVEEKDWTNVQPALINNYLWEKDTSEPYRPETNVRLYWTEDAIHGRFVCYEESPVIRHSGANAPVYRDSCVEFFLQPTPETDTRYLNFEFNAAGTLLLGLGEDRGERDMSHGLEPERFSVVAERGLADEAGRIYWSLSFSIPLDWLAEVFPDFCAAPGRSFKGNFYKCGDETPVPHFISWSPVDVPAPDFHRSEFFGTLVFCGAND</sequence>
<dbReference type="CDD" id="cd09620">
    <property type="entry name" value="CBM9_like_3"/>
    <property type="match status" value="1"/>
</dbReference>
<dbReference type="Gene3D" id="2.60.40.1190">
    <property type="match status" value="1"/>
</dbReference>
<proteinExistence type="predicted"/>
<evidence type="ECO:0000313" key="3">
    <source>
        <dbReference type="Proteomes" id="UP001153387"/>
    </source>
</evidence>
<accession>A0A9X4QM57</accession>
<dbReference type="InterPro" id="IPR010502">
    <property type="entry name" value="Carb-bd_dom_fam9"/>
</dbReference>
<gene>
    <name evidence="2" type="ORF">OMP38_11040</name>
</gene>
<dbReference type="GO" id="GO:0004553">
    <property type="term" value="F:hydrolase activity, hydrolyzing O-glycosyl compounds"/>
    <property type="evidence" value="ECO:0007669"/>
    <property type="project" value="InterPro"/>
</dbReference>
<dbReference type="Proteomes" id="UP001153387">
    <property type="component" value="Unassembled WGS sequence"/>
</dbReference>
<feature type="domain" description="Carbohydrate-binding" evidence="1">
    <location>
        <begin position="31"/>
        <end position="223"/>
    </location>
</feature>
<dbReference type="RefSeq" id="WP_277565101.1">
    <property type="nucleotide sequence ID" value="NZ_JAPDHZ010000002.1"/>
</dbReference>